<dbReference type="PANTHER" id="PTHR21274">
    <property type="entry name" value="MECKELIN"/>
    <property type="match status" value="1"/>
</dbReference>
<feature type="transmembrane region" description="Helical" evidence="1">
    <location>
        <begin position="625"/>
        <end position="642"/>
    </location>
</feature>
<dbReference type="EMBL" id="ATMH01007649">
    <property type="protein sequence ID" value="EPY23573.1"/>
    <property type="molecule type" value="Genomic_DNA"/>
</dbReference>
<keyword evidence="1 2" id="KW-0812">Transmembrane</keyword>
<keyword evidence="1" id="KW-1133">Transmembrane helix</keyword>
<dbReference type="InterPro" id="IPR009030">
    <property type="entry name" value="Growth_fac_rcpt_cys_sf"/>
</dbReference>
<organism evidence="2 3">
    <name type="scientific">Strigomonas culicis</name>
    <dbReference type="NCBI Taxonomy" id="28005"/>
    <lineage>
        <taxon>Eukaryota</taxon>
        <taxon>Discoba</taxon>
        <taxon>Euglenozoa</taxon>
        <taxon>Kinetoplastea</taxon>
        <taxon>Metakinetoplastina</taxon>
        <taxon>Trypanosomatida</taxon>
        <taxon>Trypanosomatidae</taxon>
        <taxon>Strigomonadinae</taxon>
        <taxon>Strigomonas</taxon>
    </lineage>
</organism>
<dbReference type="Proteomes" id="UP000015354">
    <property type="component" value="Unassembled WGS sequence"/>
</dbReference>
<proteinExistence type="predicted"/>
<dbReference type="OrthoDB" id="419138at2759"/>
<dbReference type="GO" id="GO:0060271">
    <property type="term" value="P:cilium assembly"/>
    <property type="evidence" value="ECO:0007669"/>
    <property type="project" value="InterPro"/>
</dbReference>
<feature type="transmembrane region" description="Helical" evidence="1">
    <location>
        <begin position="541"/>
        <end position="560"/>
    </location>
</feature>
<keyword evidence="1" id="KW-0472">Membrane</keyword>
<feature type="transmembrane region" description="Helical" evidence="1">
    <location>
        <begin position="735"/>
        <end position="755"/>
    </location>
</feature>
<keyword evidence="3" id="KW-1185">Reference proteome</keyword>
<sequence length="1027" mass="115335">MSGSKCREMQPILALARLMCGVLLLLFSGIIAGATTFPLECPAAYMIAPGSGMCVACQPNATVVDGVCTCLAGFAELTRATDGVTECIDCASEQQVVSSYRAVNGSQVCVPCGGDTSLSCLTNATYNATSKSCTCASGTLLTESVGSFRLSAQMCVACPSSSCSTCEDPYVATSSGGCTCGSGYVTIYDGSCTSTEEYEAMGAVATGASTTLQPPNIDNENTVGTAVTPVIVQANAVGAALLCKRGNLTACNYLANMCVLMQYGENTLPCKLYLYLQKEEGCIDNYCGLMEGLPWLYYNQSSTAILNDVDAEIYVLTRQQLQFVVSGYRLDGTWQGYRVLGTEMNTCQIQMDDLTQFFEAGSTRTTTCYLDWSWFLFADPTIFYELFLMNPNNESELLPVPTRLDYSNYRFNPTDIHDSWLYQTDTSSVTTSLTLFRRRFYLYDNIGGQGNSSIFPSYVTATRHVSVVLSPSIQDEPHLLTPFFVLQYISRDFSSISAEVQANHLGYFASHLVSSTYNSTVNFESGFASFFLVNRYSFKEGMMIVLIVMSTISFFTAWIRTYGWMRRRQNVMLDTSALFRYVVYLCNHIGNSYALVVILTSWYMLITYKSQHWLAVAVMKSDTHLNAMLYVAVVAKGVTVLYRMAEQCNADYFVIDWERSKGQLLRENKIVPVSMWRSTFLANELNELQMLRYWHPLLSMAIILLFLLGLDYLNFSLSVPSGSRYAVQNADIFNTLRIAVDTFFWCAVPLAIYFLEYQIYYNFVIVHPLQSFVDLCSVANISVMVLIEPQYGFYIHGESIHAHSDVSMEEFQNNLFLESQGNLPVRGLGGLSTCQTFEVYLGTYTRHYLYMCYAEMEVEHQRSLGKKVKPKSQTKWHFTDFLGIFSKKPRVYSRGALAIKERVNSIYQQSVRRAEGTLLVKFVLQKWFDFPPNIMYMNGALTNEKTDKDLFFIDETTSCSKAFMCGLDFDLFLLYTMLFAALDCALHNIFASMVITFAVEIVFTVYRSQEGLRNMSKKTLIDERFFI</sequence>
<evidence type="ECO:0000256" key="1">
    <source>
        <dbReference type="SAM" id="Phobius"/>
    </source>
</evidence>
<dbReference type="Pfam" id="PF09773">
    <property type="entry name" value="Meckelin"/>
    <property type="match status" value="1"/>
</dbReference>
<gene>
    <name evidence="2" type="ORF">STCU_07649</name>
</gene>
<dbReference type="GO" id="GO:0036038">
    <property type="term" value="C:MKS complex"/>
    <property type="evidence" value="ECO:0007669"/>
    <property type="project" value="InterPro"/>
</dbReference>
<protein>
    <submittedName>
        <fullName evidence="2">Transmembrane protein 67</fullName>
    </submittedName>
</protein>
<evidence type="ECO:0000313" key="2">
    <source>
        <dbReference type="EMBL" id="EPY23573.1"/>
    </source>
</evidence>
<dbReference type="InterPro" id="IPR019170">
    <property type="entry name" value="Meckelin"/>
</dbReference>
<dbReference type="SUPFAM" id="SSF57184">
    <property type="entry name" value="Growth factor receptor domain"/>
    <property type="match status" value="1"/>
</dbReference>
<feature type="transmembrane region" description="Helical" evidence="1">
    <location>
        <begin position="697"/>
        <end position="715"/>
    </location>
</feature>
<feature type="transmembrane region" description="Helical" evidence="1">
    <location>
        <begin position="581"/>
        <end position="605"/>
    </location>
</feature>
<evidence type="ECO:0000313" key="3">
    <source>
        <dbReference type="Proteomes" id="UP000015354"/>
    </source>
</evidence>
<comment type="caution">
    <text evidence="2">The sequence shown here is derived from an EMBL/GenBank/DDBJ whole genome shotgun (WGS) entry which is preliminary data.</text>
</comment>
<reference evidence="2 3" key="1">
    <citation type="journal article" date="2013" name="PLoS ONE">
        <title>Predicting the Proteins of Angomonas deanei, Strigomonas culicis and Their Respective Endosymbionts Reveals New Aspects of the Trypanosomatidae Family.</title>
        <authorList>
            <person name="Motta M.C."/>
            <person name="Martins A.C."/>
            <person name="de Souza S.S."/>
            <person name="Catta-Preta C.M."/>
            <person name="Silva R."/>
            <person name="Klein C.C."/>
            <person name="de Almeida L.G."/>
            <person name="de Lima Cunha O."/>
            <person name="Ciapina L.P."/>
            <person name="Brocchi M."/>
            <person name="Colabardini A.C."/>
            <person name="de Araujo Lima B."/>
            <person name="Machado C.R."/>
            <person name="de Almeida Soares C.M."/>
            <person name="Probst C.M."/>
            <person name="de Menezes C.B."/>
            <person name="Thompson C.E."/>
            <person name="Bartholomeu D.C."/>
            <person name="Gradia D.F."/>
            <person name="Pavoni D.P."/>
            <person name="Grisard E.C."/>
            <person name="Fantinatti-Garboggini F."/>
            <person name="Marchini F.K."/>
            <person name="Rodrigues-Luiz G.F."/>
            <person name="Wagner G."/>
            <person name="Goldman G.H."/>
            <person name="Fietto J.L."/>
            <person name="Elias M.C."/>
            <person name="Goldman M.H."/>
            <person name="Sagot M.F."/>
            <person name="Pereira M."/>
            <person name="Stoco P.H."/>
            <person name="de Mendonca-Neto R.P."/>
            <person name="Teixeira S.M."/>
            <person name="Maciel T.E."/>
            <person name="de Oliveira Mendes T.A."/>
            <person name="Urmenyi T.P."/>
            <person name="de Souza W."/>
            <person name="Schenkman S."/>
            <person name="de Vasconcelos A.T."/>
        </authorList>
    </citation>
    <scope>NUCLEOTIDE SEQUENCE [LARGE SCALE GENOMIC DNA]</scope>
</reference>
<name>S9U3T2_9TRYP</name>
<accession>S9U3T2</accession>
<dbReference type="PANTHER" id="PTHR21274:SF0">
    <property type="entry name" value="MECKELIN"/>
    <property type="match status" value="1"/>
</dbReference>
<feature type="transmembrane region" description="Helical" evidence="1">
    <location>
        <begin position="988"/>
        <end position="1006"/>
    </location>
</feature>
<dbReference type="AlphaFoldDB" id="S9U3T2"/>